<feature type="binding site" evidence="6">
    <location>
        <position position="56"/>
    </location>
    <ligand>
        <name>substrate</name>
    </ligand>
</feature>
<dbReference type="GO" id="GO:0000287">
    <property type="term" value="F:magnesium ion binding"/>
    <property type="evidence" value="ECO:0007669"/>
    <property type="project" value="UniProtKB-UniRule"/>
</dbReference>
<sequence length="179" mass="20131">MRIEAIPIGKNPPHDVNVIVEVPHGGHPVKYEMDKESGTLFVDRFIHTAMQYPANYGFIPHTLSDDGDPVDVLVVSRIPVVPGAVVRVRPIGVLMMTDEAGQDEKILAVPVEKLNPYYKNVRSYTDLPEILIRRIAHFFEHYKDLEEGKWVKIQGWQGPEEAEKIILSAIEAAKQAKNA</sequence>
<dbReference type="EC" id="3.6.1.1" evidence="6"/>
<name>A0A6N6VKR7_9HYPH</name>
<comment type="subcellular location">
    <subcellularLocation>
        <location evidence="6">Cytoplasm</location>
    </subcellularLocation>
</comment>
<dbReference type="SUPFAM" id="SSF50324">
    <property type="entry name" value="Inorganic pyrophosphatase"/>
    <property type="match status" value="1"/>
</dbReference>
<keyword evidence="3 6" id="KW-0479">Metal-binding</keyword>
<evidence type="ECO:0000256" key="4">
    <source>
        <dbReference type="ARBA" id="ARBA00022801"/>
    </source>
</evidence>
<dbReference type="Proteomes" id="UP000468901">
    <property type="component" value="Unassembled WGS sequence"/>
</dbReference>
<dbReference type="GO" id="GO:0004427">
    <property type="term" value="F:inorganic diphosphate phosphatase activity"/>
    <property type="evidence" value="ECO:0007669"/>
    <property type="project" value="UniProtKB-UniRule"/>
</dbReference>
<organism evidence="7 8">
    <name type="scientific">Parvibaculum sedimenti</name>
    <dbReference type="NCBI Taxonomy" id="2608632"/>
    <lineage>
        <taxon>Bacteria</taxon>
        <taxon>Pseudomonadati</taxon>
        <taxon>Pseudomonadota</taxon>
        <taxon>Alphaproteobacteria</taxon>
        <taxon>Hyphomicrobiales</taxon>
        <taxon>Parvibaculaceae</taxon>
        <taxon>Parvibaculum</taxon>
    </lineage>
</organism>
<dbReference type="InterPro" id="IPR036649">
    <property type="entry name" value="Pyrophosphatase_sf"/>
</dbReference>
<feature type="binding site" evidence="6">
    <location>
        <position position="142"/>
    </location>
    <ligand>
        <name>substrate</name>
    </ligand>
</feature>
<keyword evidence="8" id="KW-1185">Reference proteome</keyword>
<dbReference type="RefSeq" id="WP_152214687.1">
    <property type="nucleotide sequence ID" value="NZ_JBAQYD010000140.1"/>
</dbReference>
<feature type="binding site" evidence="6">
    <location>
        <position position="44"/>
    </location>
    <ligand>
        <name>substrate</name>
    </ligand>
</feature>
<keyword evidence="5 6" id="KW-0460">Magnesium</keyword>
<dbReference type="EMBL" id="WESC01000002">
    <property type="protein sequence ID" value="KAB7742265.1"/>
    <property type="molecule type" value="Genomic_DNA"/>
</dbReference>
<feature type="binding site" evidence="6">
    <location>
        <position position="103"/>
    </location>
    <ligand>
        <name>Mg(2+)</name>
        <dbReference type="ChEBI" id="CHEBI:18420"/>
        <label>1</label>
    </ligand>
</feature>
<dbReference type="CDD" id="cd00412">
    <property type="entry name" value="pyrophosphatase"/>
    <property type="match status" value="1"/>
</dbReference>
<comment type="catalytic activity">
    <reaction evidence="6">
        <text>diphosphate + H2O = 2 phosphate + H(+)</text>
        <dbReference type="Rhea" id="RHEA:24576"/>
        <dbReference type="ChEBI" id="CHEBI:15377"/>
        <dbReference type="ChEBI" id="CHEBI:15378"/>
        <dbReference type="ChEBI" id="CHEBI:33019"/>
        <dbReference type="ChEBI" id="CHEBI:43474"/>
        <dbReference type="EC" id="3.6.1.1"/>
    </reaction>
</comment>
<keyword evidence="2 6" id="KW-0963">Cytoplasm</keyword>
<comment type="subunit">
    <text evidence="6">Homohexamer.</text>
</comment>
<comment type="similarity">
    <text evidence="6">Belongs to the PPase family.</text>
</comment>
<dbReference type="AlphaFoldDB" id="A0A6N6VKR7"/>
<dbReference type="PANTHER" id="PTHR10286">
    <property type="entry name" value="INORGANIC PYROPHOSPHATASE"/>
    <property type="match status" value="1"/>
</dbReference>
<dbReference type="NCBIfam" id="NF002317">
    <property type="entry name" value="PRK01250.1"/>
    <property type="match status" value="1"/>
</dbReference>
<dbReference type="GO" id="GO:0005737">
    <property type="term" value="C:cytoplasm"/>
    <property type="evidence" value="ECO:0007669"/>
    <property type="project" value="UniProtKB-SubCell"/>
</dbReference>
<feature type="binding site" evidence="6">
    <location>
        <position position="30"/>
    </location>
    <ligand>
        <name>substrate</name>
    </ligand>
</feature>
<evidence type="ECO:0000256" key="1">
    <source>
        <dbReference type="ARBA" id="ARBA00001946"/>
    </source>
</evidence>
<reference evidence="7 8" key="1">
    <citation type="submission" date="2019-09" db="EMBL/GenBank/DDBJ databases">
        <title>Parvibaculum sedimenti sp. nov., isolated from sediment.</title>
        <authorList>
            <person name="Wang Y."/>
        </authorList>
    </citation>
    <scope>NUCLEOTIDE SEQUENCE [LARGE SCALE GENOMIC DNA]</scope>
    <source>
        <strain evidence="7 8">HXT-9</strain>
    </source>
</reference>
<dbReference type="HAMAP" id="MF_00209">
    <property type="entry name" value="Inorganic_PPase"/>
    <property type="match status" value="1"/>
</dbReference>
<feature type="binding site" evidence="6">
    <location>
        <position position="66"/>
    </location>
    <ligand>
        <name>Mg(2+)</name>
        <dbReference type="ChEBI" id="CHEBI:18420"/>
        <label>1</label>
    </ligand>
</feature>
<evidence type="ECO:0000256" key="6">
    <source>
        <dbReference type="HAMAP-Rule" id="MF_00209"/>
    </source>
</evidence>
<dbReference type="InterPro" id="IPR008162">
    <property type="entry name" value="Pyrophosphatase"/>
</dbReference>
<keyword evidence="4 6" id="KW-0378">Hydrolase</keyword>
<comment type="function">
    <text evidence="6">Catalyzes the hydrolysis of inorganic pyrophosphate (PPi) forming two phosphate ions.</text>
</comment>
<feature type="binding site" evidence="6">
    <location>
        <position position="71"/>
    </location>
    <ligand>
        <name>Mg(2+)</name>
        <dbReference type="ChEBI" id="CHEBI:18420"/>
        <label>2</label>
    </ligand>
</feature>
<proteinExistence type="inferred from homology"/>
<evidence type="ECO:0000256" key="3">
    <source>
        <dbReference type="ARBA" id="ARBA00022723"/>
    </source>
</evidence>
<comment type="cofactor">
    <cofactor evidence="1 6">
        <name>Mg(2+)</name>
        <dbReference type="ChEBI" id="CHEBI:18420"/>
    </cofactor>
</comment>
<evidence type="ECO:0000256" key="5">
    <source>
        <dbReference type="ARBA" id="ARBA00022842"/>
    </source>
</evidence>
<dbReference type="GO" id="GO:0006796">
    <property type="term" value="P:phosphate-containing compound metabolic process"/>
    <property type="evidence" value="ECO:0007669"/>
    <property type="project" value="InterPro"/>
</dbReference>
<feature type="binding site" evidence="6">
    <location>
        <position position="71"/>
    </location>
    <ligand>
        <name>Mg(2+)</name>
        <dbReference type="ChEBI" id="CHEBI:18420"/>
        <label>1</label>
    </ligand>
</feature>
<evidence type="ECO:0000256" key="2">
    <source>
        <dbReference type="ARBA" id="ARBA00022490"/>
    </source>
</evidence>
<evidence type="ECO:0000313" key="8">
    <source>
        <dbReference type="Proteomes" id="UP000468901"/>
    </source>
</evidence>
<accession>A0A6N6VKR7</accession>
<dbReference type="Gene3D" id="3.90.80.10">
    <property type="entry name" value="Inorganic pyrophosphatase"/>
    <property type="match status" value="1"/>
</dbReference>
<dbReference type="Pfam" id="PF00719">
    <property type="entry name" value="Pyrophosphatase"/>
    <property type="match status" value="1"/>
</dbReference>
<evidence type="ECO:0000313" key="7">
    <source>
        <dbReference type="EMBL" id="KAB7742265.1"/>
    </source>
</evidence>
<gene>
    <name evidence="6" type="primary">ppa</name>
    <name evidence="7" type="ORF">F2P47_03085</name>
</gene>
<dbReference type="FunFam" id="3.90.80.10:FF:000001">
    <property type="entry name" value="Inorganic pyrophosphatase"/>
    <property type="match status" value="1"/>
</dbReference>
<protein>
    <recommendedName>
        <fullName evidence="6">Inorganic pyrophosphatase</fullName>
        <ecNumber evidence="6">3.6.1.1</ecNumber>
    </recommendedName>
    <alternativeName>
        <fullName evidence="6">Pyrophosphate phospho-hydrolase</fullName>
        <shortName evidence="6">PPase</shortName>
    </alternativeName>
</protein>
<dbReference type="PROSITE" id="PS00387">
    <property type="entry name" value="PPASE"/>
    <property type="match status" value="1"/>
</dbReference>
<comment type="caution">
    <text evidence="7">The sequence shown here is derived from an EMBL/GenBank/DDBJ whole genome shotgun (WGS) entry which is preliminary data.</text>
</comment>